<proteinExistence type="predicted"/>
<comment type="caution">
    <text evidence="2">The sequence shown here is derived from an EMBL/GenBank/DDBJ whole genome shotgun (WGS) entry which is preliminary data.</text>
</comment>
<evidence type="ECO:0000313" key="3">
    <source>
        <dbReference type="Proteomes" id="UP000479710"/>
    </source>
</evidence>
<feature type="signal peptide" evidence="1">
    <location>
        <begin position="1"/>
        <end position="26"/>
    </location>
</feature>
<dbReference type="AlphaFoldDB" id="A0A6G1E2C5"/>
<dbReference type="InterPro" id="IPR052872">
    <property type="entry name" value="ESR_Regulator"/>
</dbReference>
<reference evidence="2 3" key="1">
    <citation type="submission" date="2019-11" db="EMBL/GenBank/DDBJ databases">
        <title>Whole genome sequence of Oryza granulata.</title>
        <authorList>
            <person name="Li W."/>
        </authorList>
    </citation>
    <scope>NUCLEOTIDE SEQUENCE [LARGE SCALE GENOMIC DNA]</scope>
    <source>
        <strain evidence="3">cv. Menghai</strain>
        <tissue evidence="2">Leaf</tissue>
    </source>
</reference>
<evidence type="ECO:0008006" key="4">
    <source>
        <dbReference type="Google" id="ProtNLM"/>
    </source>
</evidence>
<dbReference type="Proteomes" id="UP000479710">
    <property type="component" value="Unassembled WGS sequence"/>
</dbReference>
<dbReference type="Pfam" id="PF07172">
    <property type="entry name" value="GRP"/>
    <property type="match status" value="1"/>
</dbReference>
<dbReference type="PANTHER" id="PTHR37372">
    <property type="entry name" value="OS06G0316800 PROTEIN"/>
    <property type="match status" value="1"/>
</dbReference>
<organism evidence="2 3">
    <name type="scientific">Oryza meyeriana var. granulata</name>
    <dbReference type="NCBI Taxonomy" id="110450"/>
    <lineage>
        <taxon>Eukaryota</taxon>
        <taxon>Viridiplantae</taxon>
        <taxon>Streptophyta</taxon>
        <taxon>Embryophyta</taxon>
        <taxon>Tracheophyta</taxon>
        <taxon>Spermatophyta</taxon>
        <taxon>Magnoliopsida</taxon>
        <taxon>Liliopsida</taxon>
        <taxon>Poales</taxon>
        <taxon>Poaceae</taxon>
        <taxon>BOP clade</taxon>
        <taxon>Oryzoideae</taxon>
        <taxon>Oryzeae</taxon>
        <taxon>Oryzinae</taxon>
        <taxon>Oryza</taxon>
        <taxon>Oryza meyeriana</taxon>
    </lineage>
</organism>
<name>A0A6G1E2C5_9ORYZ</name>
<dbReference type="InterPro" id="IPR010800">
    <property type="entry name" value="GRP"/>
</dbReference>
<evidence type="ECO:0000256" key="1">
    <source>
        <dbReference type="SAM" id="SignalP"/>
    </source>
</evidence>
<keyword evidence="3" id="KW-1185">Reference proteome</keyword>
<dbReference type="OrthoDB" id="696259at2759"/>
<sequence>MALKNFLLLGIFLAALLIFFQDVAHARELTEANESEGKNIKPTGGPRVNDQKWGGGYYHDGGYGYGGGYGRGYGRPGYGGVSDMP</sequence>
<accession>A0A6G1E2C5</accession>
<feature type="chain" id="PRO_5026198078" description="Glycine-rich protein" evidence="1">
    <location>
        <begin position="27"/>
        <end position="85"/>
    </location>
</feature>
<keyword evidence="1" id="KW-0732">Signal</keyword>
<dbReference type="PANTHER" id="PTHR37372:SF1">
    <property type="entry name" value="GEO07177P1"/>
    <property type="match status" value="1"/>
</dbReference>
<dbReference type="EMBL" id="SPHZ02000005">
    <property type="protein sequence ID" value="KAF0918642.1"/>
    <property type="molecule type" value="Genomic_DNA"/>
</dbReference>
<gene>
    <name evidence="2" type="ORF">E2562_025576</name>
</gene>
<protein>
    <recommendedName>
        <fullName evidence="4">Glycine-rich protein</fullName>
    </recommendedName>
</protein>
<evidence type="ECO:0000313" key="2">
    <source>
        <dbReference type="EMBL" id="KAF0918642.1"/>
    </source>
</evidence>